<dbReference type="RefSeq" id="WP_273940624.1">
    <property type="nucleotide sequence ID" value="NZ_CP097263.1"/>
</dbReference>
<name>A0ABV6MTB3_9PSEU</name>
<reference evidence="3 4" key="1">
    <citation type="submission" date="2024-09" db="EMBL/GenBank/DDBJ databases">
        <authorList>
            <person name="Sun Q."/>
            <person name="Mori K."/>
        </authorList>
    </citation>
    <scope>NUCLEOTIDE SEQUENCE [LARGE SCALE GENOMIC DNA]</scope>
    <source>
        <strain evidence="3 4">TBRC 1432</strain>
    </source>
</reference>
<organism evidence="3 4">
    <name type="scientific">Kutzneria chonburiensis</name>
    <dbReference type="NCBI Taxonomy" id="1483604"/>
    <lineage>
        <taxon>Bacteria</taxon>
        <taxon>Bacillati</taxon>
        <taxon>Actinomycetota</taxon>
        <taxon>Actinomycetes</taxon>
        <taxon>Pseudonocardiales</taxon>
        <taxon>Pseudonocardiaceae</taxon>
        <taxon>Kutzneria</taxon>
    </lineage>
</organism>
<dbReference type="Proteomes" id="UP001589810">
    <property type="component" value="Unassembled WGS sequence"/>
</dbReference>
<gene>
    <name evidence="3" type="ORF">ACFFH7_18445</name>
</gene>
<proteinExistence type="predicted"/>
<evidence type="ECO:0000313" key="3">
    <source>
        <dbReference type="EMBL" id="MFC0543487.1"/>
    </source>
</evidence>
<dbReference type="EMBL" id="JBHLUD010000005">
    <property type="protein sequence ID" value="MFC0543487.1"/>
    <property type="molecule type" value="Genomic_DNA"/>
</dbReference>
<sequence length="176" mass="19286">MSRLRRLGLIVLPLVALMLGLTAAPAGADTDWYQITSKWSGKCMDLRDQEANSSFPHVQQWSCKDDVSNQQWSPVLQTNGTIQLVSRRTGKCMTVDGDATYAGALIVTASCFTADSSQQWRFQVNPFPNASGSSWLVNAHSGKCVELPGWNTDNGLLLAQSDCVGGWKQYWNTIGL</sequence>
<dbReference type="InterPro" id="IPR035992">
    <property type="entry name" value="Ricin_B-like_lectins"/>
</dbReference>
<dbReference type="SMART" id="SM00458">
    <property type="entry name" value="RICIN"/>
    <property type="match status" value="1"/>
</dbReference>
<feature type="domain" description="Ricin B lectin" evidence="2">
    <location>
        <begin position="31"/>
        <end position="174"/>
    </location>
</feature>
<dbReference type="SUPFAM" id="SSF50370">
    <property type="entry name" value="Ricin B-like lectins"/>
    <property type="match status" value="1"/>
</dbReference>
<protein>
    <submittedName>
        <fullName evidence="3">RICIN domain-containing protein</fullName>
    </submittedName>
</protein>
<evidence type="ECO:0000256" key="1">
    <source>
        <dbReference type="SAM" id="SignalP"/>
    </source>
</evidence>
<evidence type="ECO:0000313" key="4">
    <source>
        <dbReference type="Proteomes" id="UP001589810"/>
    </source>
</evidence>
<dbReference type="Gene3D" id="2.80.10.50">
    <property type="match status" value="2"/>
</dbReference>
<comment type="caution">
    <text evidence="3">The sequence shown here is derived from an EMBL/GenBank/DDBJ whole genome shotgun (WGS) entry which is preliminary data.</text>
</comment>
<feature type="chain" id="PRO_5045612444" evidence="1">
    <location>
        <begin position="29"/>
        <end position="176"/>
    </location>
</feature>
<dbReference type="CDD" id="cd00161">
    <property type="entry name" value="beta-trefoil_Ricin-like"/>
    <property type="match status" value="1"/>
</dbReference>
<keyword evidence="1" id="KW-0732">Signal</keyword>
<feature type="signal peptide" evidence="1">
    <location>
        <begin position="1"/>
        <end position="28"/>
    </location>
</feature>
<accession>A0ABV6MTB3</accession>
<evidence type="ECO:0000259" key="2">
    <source>
        <dbReference type="SMART" id="SM00458"/>
    </source>
</evidence>
<dbReference type="PROSITE" id="PS50231">
    <property type="entry name" value="RICIN_B_LECTIN"/>
    <property type="match status" value="1"/>
</dbReference>
<dbReference type="InterPro" id="IPR000772">
    <property type="entry name" value="Ricin_B_lectin"/>
</dbReference>
<keyword evidence="4" id="KW-1185">Reference proteome</keyword>
<dbReference type="Pfam" id="PF00652">
    <property type="entry name" value="Ricin_B_lectin"/>
    <property type="match status" value="1"/>
</dbReference>